<dbReference type="GO" id="GO:0030690">
    <property type="term" value="C:Noc1p-Noc2p complex"/>
    <property type="evidence" value="ECO:0007669"/>
    <property type="project" value="TreeGrafter"/>
</dbReference>
<feature type="region of interest" description="Disordered" evidence="4">
    <location>
        <begin position="100"/>
        <end position="119"/>
    </location>
</feature>
<gene>
    <name evidence="5" type="ORF">B4U79_10065</name>
</gene>
<keyword evidence="3" id="KW-0539">Nucleus</keyword>
<dbReference type="GO" id="GO:0030691">
    <property type="term" value="C:Noc2p-Noc3p complex"/>
    <property type="evidence" value="ECO:0007669"/>
    <property type="project" value="TreeGrafter"/>
</dbReference>
<protein>
    <recommendedName>
        <fullName evidence="7">Nucleolar complex protein 2 homolog</fullName>
    </recommendedName>
</protein>
<evidence type="ECO:0000313" key="6">
    <source>
        <dbReference type="Proteomes" id="UP000285301"/>
    </source>
</evidence>
<proteinExistence type="inferred from homology"/>
<evidence type="ECO:0000256" key="4">
    <source>
        <dbReference type="SAM" id="MobiDB-lite"/>
    </source>
</evidence>
<feature type="compositionally biased region" description="Basic residues" evidence="4">
    <location>
        <begin position="1"/>
        <end position="13"/>
    </location>
</feature>
<comment type="caution">
    <text evidence="5">The sequence shown here is derived from an EMBL/GenBank/DDBJ whole genome shotgun (WGS) entry which is preliminary data.</text>
</comment>
<feature type="region of interest" description="Disordered" evidence="4">
    <location>
        <begin position="1"/>
        <end position="66"/>
    </location>
</feature>
<dbReference type="GO" id="GO:0000122">
    <property type="term" value="P:negative regulation of transcription by RNA polymerase II"/>
    <property type="evidence" value="ECO:0007669"/>
    <property type="project" value="TreeGrafter"/>
</dbReference>
<dbReference type="GO" id="GO:0042393">
    <property type="term" value="F:histone binding"/>
    <property type="evidence" value="ECO:0007669"/>
    <property type="project" value="TreeGrafter"/>
</dbReference>
<sequence length="603" mass="69666">MAKSRVEKKRKPLKSNEKLKKSLLSKKSKKAMKKPKKKKVRFAKHVEENEITDHSEGCGDENDFIDDESDEFVLNGEMDDDLSDSEKEFLDFTREGKSYPIVKDGADSDESVDDESEDDNFDYNETIESLKEKDPDFYEFLLKHDRELIELGAEDAGDQEKHDKQSILNAINLFKMAIAGTEEDASKLQKAEILNSIIHLCLIDLLPAIHKFLRLPPPTSKKSDTVDIDPTKSKNWRKIALPLKAYSTTLLKTFEVISEPSVIVTLLRHCLHMIPFFRSYVHLEKRLLKKAIEFWSEGEEKVRVLAFLIVLRIMRNQDSEMLSYVMKKLYMSFIKNCKFTSVRNWPSIIFMRQSLVELYSLDHGVAYNHAFVFIRQCAISLRNALMAKKKEANKAVFNWCFVHSLLLWSQMLTCLHPSDVLKPLIHPLVQVMIGSIRLLPVAKNLPFRFHMIKGLITLSESTNTFIPILPFIAESLEVLALEKKMKPSKNNKKCDLECILKVSKPQTYQKDFIDACINKIYDLLLDYCSSQSHSISFPELVFIATVRIKHFIKKCKVPSYCRLMKQALDKIEENAKLIEAQRRKTSFAITDTQAIVSLYNRCF</sequence>
<dbReference type="PANTHER" id="PTHR12687">
    <property type="entry name" value="NUCLEOLAR COMPLEX 2 AND RAD4-RELATED"/>
    <property type="match status" value="1"/>
</dbReference>
<comment type="similarity">
    <text evidence="2">Belongs to the NOC2 family.</text>
</comment>
<dbReference type="STRING" id="1965070.A0A443QK56"/>
<evidence type="ECO:0000256" key="2">
    <source>
        <dbReference type="ARBA" id="ARBA00005907"/>
    </source>
</evidence>
<comment type="subcellular location">
    <subcellularLocation>
        <location evidence="1">Nucleus</location>
    </subcellularLocation>
</comment>
<keyword evidence="6" id="KW-1185">Reference proteome</keyword>
<dbReference type="AlphaFoldDB" id="A0A443QK56"/>
<dbReference type="Proteomes" id="UP000285301">
    <property type="component" value="Unassembled WGS sequence"/>
</dbReference>
<organism evidence="5 6">
    <name type="scientific">Dinothrombium tinctorium</name>
    <dbReference type="NCBI Taxonomy" id="1965070"/>
    <lineage>
        <taxon>Eukaryota</taxon>
        <taxon>Metazoa</taxon>
        <taxon>Ecdysozoa</taxon>
        <taxon>Arthropoda</taxon>
        <taxon>Chelicerata</taxon>
        <taxon>Arachnida</taxon>
        <taxon>Acari</taxon>
        <taxon>Acariformes</taxon>
        <taxon>Trombidiformes</taxon>
        <taxon>Prostigmata</taxon>
        <taxon>Anystina</taxon>
        <taxon>Parasitengona</taxon>
        <taxon>Trombidioidea</taxon>
        <taxon>Trombidiidae</taxon>
        <taxon>Dinothrombium</taxon>
    </lineage>
</organism>
<evidence type="ECO:0008006" key="7">
    <source>
        <dbReference type="Google" id="ProtNLM"/>
    </source>
</evidence>
<feature type="compositionally biased region" description="Acidic residues" evidence="4">
    <location>
        <begin position="107"/>
        <end position="119"/>
    </location>
</feature>
<accession>A0A443QK56</accession>
<reference evidence="5 6" key="1">
    <citation type="journal article" date="2018" name="Gigascience">
        <title>Genomes of trombidid mites reveal novel predicted allergens and laterally-transferred genes associated with secondary metabolism.</title>
        <authorList>
            <person name="Dong X."/>
            <person name="Chaisiri K."/>
            <person name="Xia D."/>
            <person name="Armstrong S.D."/>
            <person name="Fang Y."/>
            <person name="Donnelly M.J."/>
            <person name="Kadowaki T."/>
            <person name="McGarry J.W."/>
            <person name="Darby A.C."/>
            <person name="Makepeace B.L."/>
        </authorList>
    </citation>
    <scope>NUCLEOTIDE SEQUENCE [LARGE SCALE GENOMIC DNA]</scope>
    <source>
        <strain evidence="5">UoL-WK</strain>
    </source>
</reference>
<dbReference type="PANTHER" id="PTHR12687:SF4">
    <property type="entry name" value="NUCLEOLAR COMPLEX PROTEIN 2 HOMOLOG"/>
    <property type="match status" value="1"/>
</dbReference>
<dbReference type="Pfam" id="PF03715">
    <property type="entry name" value="Noc2"/>
    <property type="match status" value="1"/>
</dbReference>
<evidence type="ECO:0000313" key="5">
    <source>
        <dbReference type="EMBL" id="RWS03391.1"/>
    </source>
</evidence>
<dbReference type="GO" id="GO:0003714">
    <property type="term" value="F:transcription corepressor activity"/>
    <property type="evidence" value="ECO:0007669"/>
    <property type="project" value="TreeGrafter"/>
</dbReference>
<dbReference type="OrthoDB" id="10266662at2759"/>
<evidence type="ECO:0000256" key="3">
    <source>
        <dbReference type="ARBA" id="ARBA00023242"/>
    </source>
</evidence>
<dbReference type="GO" id="GO:0005654">
    <property type="term" value="C:nucleoplasm"/>
    <property type="evidence" value="ECO:0007669"/>
    <property type="project" value="TreeGrafter"/>
</dbReference>
<feature type="compositionally biased region" description="Basic residues" evidence="4">
    <location>
        <begin position="21"/>
        <end position="43"/>
    </location>
</feature>
<evidence type="ECO:0000256" key="1">
    <source>
        <dbReference type="ARBA" id="ARBA00004123"/>
    </source>
</evidence>
<feature type="compositionally biased region" description="Basic and acidic residues" evidence="4">
    <location>
        <begin position="44"/>
        <end position="57"/>
    </location>
</feature>
<name>A0A443QK56_9ACAR</name>
<dbReference type="InterPro" id="IPR005343">
    <property type="entry name" value="Noc2"/>
</dbReference>
<dbReference type="EMBL" id="NCKU01006549">
    <property type="protein sequence ID" value="RWS03391.1"/>
    <property type="molecule type" value="Genomic_DNA"/>
</dbReference>
<dbReference type="GO" id="GO:0005730">
    <property type="term" value="C:nucleolus"/>
    <property type="evidence" value="ECO:0007669"/>
    <property type="project" value="TreeGrafter"/>
</dbReference>
<dbReference type="GO" id="GO:0042273">
    <property type="term" value="P:ribosomal large subunit biogenesis"/>
    <property type="evidence" value="ECO:0007669"/>
    <property type="project" value="TreeGrafter"/>
</dbReference>